<dbReference type="RefSeq" id="WP_238246364.1">
    <property type="nucleotide sequence ID" value="NZ_BPQP01000086.1"/>
</dbReference>
<dbReference type="InterPro" id="IPR031321">
    <property type="entry name" value="UCP012641"/>
</dbReference>
<evidence type="ECO:0000313" key="2">
    <source>
        <dbReference type="EMBL" id="GJD97284.1"/>
    </source>
</evidence>
<keyword evidence="3" id="KW-1185">Reference proteome</keyword>
<name>A0ABQ4S2I2_9HYPH</name>
<dbReference type="Proteomes" id="UP001055125">
    <property type="component" value="Unassembled WGS sequence"/>
</dbReference>
<sequence>MKLFKCQSCGNILYFENRTCQRCGHRLAYLPETGTLSALEPAGGEDWRPLAAPDRPSRFCANAVQDACNWLVPPDSSEPFCLACRHNAIIPNVSDPAQLAGWRDMEIAKHRLFYTLLRWNLPLRTRAEDPEHGLEFRFLSDPPQEGPKVMTGHDNGIITIALVEADDAERAARRRAMGEPYRTLIGHFRHEIGHHYWDLLVRDGGHLEACRAVFGDDSMDYEEALKRHYAEGTPPDWQETFVSSYATTHPWEDFAETWAHYLHIVDTLEMASAFGLQVRPQLDAQGEISARINFDPYEASGIQQIVDAWLPFVFAINSVNRAMGQPDLYPFVLAPAVIHKLGFIHDLVHRRL</sequence>
<dbReference type="InterPro" id="IPR011201">
    <property type="entry name" value="Zinc-ribbon_6_bact"/>
</dbReference>
<feature type="domain" description="Zinc-ribbon" evidence="1">
    <location>
        <begin position="3"/>
        <end position="94"/>
    </location>
</feature>
<dbReference type="PIRSF" id="PIRSF012641">
    <property type="entry name" value="UCP012641"/>
    <property type="match status" value="1"/>
</dbReference>
<dbReference type="Pfam" id="PF10005">
    <property type="entry name" value="Zn_ribbon_DZR_6"/>
    <property type="match status" value="1"/>
</dbReference>
<reference evidence="2" key="2">
    <citation type="submission" date="2021-08" db="EMBL/GenBank/DDBJ databases">
        <authorList>
            <person name="Tani A."/>
            <person name="Ola A."/>
            <person name="Ogura Y."/>
            <person name="Katsura K."/>
            <person name="Hayashi T."/>
        </authorList>
    </citation>
    <scope>NUCLEOTIDE SEQUENCE</scope>
    <source>
        <strain evidence="2">DSM 19015</strain>
    </source>
</reference>
<accession>A0ABQ4S2I2</accession>
<dbReference type="EMBL" id="BPQP01000086">
    <property type="protein sequence ID" value="GJD97284.1"/>
    <property type="molecule type" value="Genomic_DNA"/>
</dbReference>
<protein>
    <recommendedName>
        <fullName evidence="1">Zinc-ribbon domain-containing protein</fullName>
    </recommendedName>
</protein>
<proteinExistence type="predicted"/>
<organism evidence="2 3">
    <name type="scientific">Methylobacterium iners</name>
    <dbReference type="NCBI Taxonomy" id="418707"/>
    <lineage>
        <taxon>Bacteria</taxon>
        <taxon>Pseudomonadati</taxon>
        <taxon>Pseudomonadota</taxon>
        <taxon>Alphaproteobacteria</taxon>
        <taxon>Hyphomicrobiales</taxon>
        <taxon>Methylobacteriaceae</taxon>
        <taxon>Methylobacterium</taxon>
    </lineage>
</organism>
<evidence type="ECO:0000313" key="3">
    <source>
        <dbReference type="Proteomes" id="UP001055125"/>
    </source>
</evidence>
<reference evidence="2" key="1">
    <citation type="journal article" date="2021" name="Front. Microbiol.">
        <title>Comprehensive Comparative Genomics and Phenotyping of Methylobacterium Species.</title>
        <authorList>
            <person name="Alessa O."/>
            <person name="Ogura Y."/>
            <person name="Fujitani Y."/>
            <person name="Takami H."/>
            <person name="Hayashi T."/>
            <person name="Sahin N."/>
            <person name="Tani A."/>
        </authorList>
    </citation>
    <scope>NUCLEOTIDE SEQUENCE</scope>
    <source>
        <strain evidence="2">DSM 19015</strain>
    </source>
</reference>
<comment type="caution">
    <text evidence="2">The sequence shown here is derived from an EMBL/GenBank/DDBJ whole genome shotgun (WGS) entry which is preliminary data.</text>
</comment>
<gene>
    <name evidence="2" type="ORF">OCOJLMKI_4512</name>
</gene>
<evidence type="ECO:0000259" key="1">
    <source>
        <dbReference type="Pfam" id="PF10005"/>
    </source>
</evidence>
<dbReference type="Pfam" id="PF15887">
    <property type="entry name" value="Peptidase_Mx"/>
    <property type="match status" value="1"/>
</dbReference>